<name>A0A4Y7J6T5_PAPSO</name>
<evidence type="ECO:0000256" key="2">
    <source>
        <dbReference type="SAM" id="Coils"/>
    </source>
</evidence>
<protein>
    <recommendedName>
        <fullName evidence="3">MSP domain-containing protein</fullName>
    </recommendedName>
</protein>
<dbReference type="EMBL" id="CM010717">
    <property type="protein sequence ID" value="RZC55478.1"/>
    <property type="molecule type" value="Genomic_DNA"/>
</dbReference>
<accession>A0A4Y7J6T5</accession>
<organism evidence="4 5">
    <name type="scientific">Papaver somniferum</name>
    <name type="common">Opium poppy</name>
    <dbReference type="NCBI Taxonomy" id="3469"/>
    <lineage>
        <taxon>Eukaryota</taxon>
        <taxon>Viridiplantae</taxon>
        <taxon>Streptophyta</taxon>
        <taxon>Embryophyta</taxon>
        <taxon>Tracheophyta</taxon>
        <taxon>Spermatophyta</taxon>
        <taxon>Magnoliopsida</taxon>
        <taxon>Ranunculales</taxon>
        <taxon>Papaveraceae</taxon>
        <taxon>Papaveroideae</taxon>
        <taxon>Papaver</taxon>
    </lineage>
</organism>
<dbReference type="PANTHER" id="PTHR10809">
    <property type="entry name" value="VESICLE-ASSOCIATED MEMBRANE PROTEIN-ASSOCIATED PROTEIN"/>
    <property type="match status" value="1"/>
</dbReference>
<evidence type="ECO:0000313" key="4">
    <source>
        <dbReference type="EMBL" id="RZC55478.1"/>
    </source>
</evidence>
<sequence length="175" mass="19650">MQAPREAPADLQCKDKFLIQSTVVPAETTPEDIKSSMFSKDTNKYVGENKLRVVIVAQPNSPVVLPTNETLQAEPTITSPILGDQENLPPEHMVTTKEVKVTELANYVQKLSSPEPVEESKLANEMKELKSKLTVLESNLREAEICMQKLKEEKTVKFKEREMLQEELVVGVQSL</sequence>
<dbReference type="STRING" id="3469.A0A4Y7J6T5"/>
<gene>
    <name evidence="4" type="ORF">C5167_014333</name>
</gene>
<keyword evidence="5" id="KW-1185">Reference proteome</keyword>
<dbReference type="Gene3D" id="2.60.40.10">
    <property type="entry name" value="Immunoglobulins"/>
    <property type="match status" value="1"/>
</dbReference>
<dbReference type="GO" id="GO:0061817">
    <property type="term" value="P:endoplasmic reticulum-plasma membrane tethering"/>
    <property type="evidence" value="ECO:0007669"/>
    <property type="project" value="TreeGrafter"/>
</dbReference>
<dbReference type="SUPFAM" id="SSF49354">
    <property type="entry name" value="PapD-like"/>
    <property type="match status" value="1"/>
</dbReference>
<dbReference type="InterPro" id="IPR000535">
    <property type="entry name" value="MSP_dom"/>
</dbReference>
<comment type="similarity">
    <text evidence="1">Belongs to the VAMP-associated protein (VAP) (TC 9.B.17) family.</text>
</comment>
<dbReference type="PANTHER" id="PTHR10809:SF148">
    <property type="entry name" value="OS01G0936800 PROTEIN"/>
    <property type="match status" value="1"/>
</dbReference>
<dbReference type="Proteomes" id="UP000316621">
    <property type="component" value="Chromosome 3"/>
</dbReference>
<dbReference type="GO" id="GO:0005886">
    <property type="term" value="C:plasma membrane"/>
    <property type="evidence" value="ECO:0007669"/>
    <property type="project" value="TreeGrafter"/>
</dbReference>
<dbReference type="InterPro" id="IPR016763">
    <property type="entry name" value="VAP"/>
</dbReference>
<feature type="coiled-coil region" evidence="2">
    <location>
        <begin position="119"/>
        <end position="167"/>
    </location>
</feature>
<evidence type="ECO:0000256" key="1">
    <source>
        <dbReference type="ARBA" id="ARBA00008932"/>
    </source>
</evidence>
<dbReference type="GO" id="GO:0090158">
    <property type="term" value="P:endoplasmic reticulum membrane organization"/>
    <property type="evidence" value="ECO:0007669"/>
    <property type="project" value="TreeGrafter"/>
</dbReference>
<dbReference type="AlphaFoldDB" id="A0A4Y7J6T5"/>
<dbReference type="InterPro" id="IPR008962">
    <property type="entry name" value="PapD-like_sf"/>
</dbReference>
<proteinExistence type="inferred from homology"/>
<evidence type="ECO:0000259" key="3">
    <source>
        <dbReference type="PROSITE" id="PS50202"/>
    </source>
</evidence>
<dbReference type="InterPro" id="IPR013783">
    <property type="entry name" value="Ig-like_fold"/>
</dbReference>
<reference evidence="4 5" key="1">
    <citation type="journal article" date="2018" name="Science">
        <title>The opium poppy genome and morphinan production.</title>
        <authorList>
            <person name="Guo L."/>
            <person name="Winzer T."/>
            <person name="Yang X."/>
            <person name="Li Y."/>
            <person name="Ning Z."/>
            <person name="He Z."/>
            <person name="Teodor R."/>
            <person name="Lu Y."/>
            <person name="Bowser T.A."/>
            <person name="Graham I.A."/>
            <person name="Ye K."/>
        </authorList>
    </citation>
    <scope>NUCLEOTIDE SEQUENCE [LARGE SCALE GENOMIC DNA]</scope>
    <source>
        <strain evidence="5">cv. HN1</strain>
        <tissue evidence="4">Leaves</tissue>
    </source>
</reference>
<feature type="domain" description="MSP" evidence="3">
    <location>
        <begin position="1"/>
        <end position="56"/>
    </location>
</feature>
<dbReference type="PROSITE" id="PS50202">
    <property type="entry name" value="MSP"/>
    <property type="match status" value="1"/>
</dbReference>
<dbReference type="Gramene" id="RZC55478">
    <property type="protein sequence ID" value="RZC55478"/>
    <property type="gene ID" value="C5167_014333"/>
</dbReference>
<keyword evidence="2" id="KW-0175">Coiled coil</keyword>
<dbReference type="GO" id="GO:0005789">
    <property type="term" value="C:endoplasmic reticulum membrane"/>
    <property type="evidence" value="ECO:0007669"/>
    <property type="project" value="InterPro"/>
</dbReference>
<dbReference type="OMA" id="LIPCKCI"/>
<evidence type="ECO:0000313" key="5">
    <source>
        <dbReference type="Proteomes" id="UP000316621"/>
    </source>
</evidence>